<evidence type="ECO:0000313" key="3">
    <source>
        <dbReference type="Proteomes" id="UP000294564"/>
    </source>
</evidence>
<dbReference type="Proteomes" id="UP000294564">
    <property type="component" value="Unassembled WGS sequence"/>
</dbReference>
<dbReference type="OrthoDB" id="983155at2"/>
<dbReference type="AlphaFoldDB" id="A0A4R2NIQ1"/>
<protein>
    <recommendedName>
        <fullName evidence="1">DUF6794 domain-containing protein</fullName>
    </recommendedName>
</protein>
<dbReference type="RefSeq" id="WP_132796078.1">
    <property type="nucleotide sequence ID" value="NZ_SLXM01000021.1"/>
</dbReference>
<comment type="caution">
    <text evidence="2">The sequence shown here is derived from an EMBL/GenBank/DDBJ whole genome shotgun (WGS) entry which is preliminary data.</text>
</comment>
<organism evidence="2 3">
    <name type="scientific">Tenacibaculum skagerrakense</name>
    <dbReference type="NCBI Taxonomy" id="186571"/>
    <lineage>
        <taxon>Bacteria</taxon>
        <taxon>Pseudomonadati</taxon>
        <taxon>Bacteroidota</taxon>
        <taxon>Flavobacteriia</taxon>
        <taxon>Flavobacteriales</taxon>
        <taxon>Flavobacteriaceae</taxon>
        <taxon>Tenacibaculum</taxon>
    </lineage>
</organism>
<dbReference type="PROSITE" id="PS51257">
    <property type="entry name" value="PROKAR_LIPOPROTEIN"/>
    <property type="match status" value="1"/>
</dbReference>
<name>A0A4R2NIQ1_9FLAO</name>
<dbReference type="InterPro" id="IPR046744">
    <property type="entry name" value="DUF6794"/>
</dbReference>
<reference evidence="2 3" key="1">
    <citation type="submission" date="2019-03" db="EMBL/GenBank/DDBJ databases">
        <title>Genomic Encyclopedia of Type Strains, Phase IV (KMG-IV): sequencing the most valuable type-strain genomes for metagenomic binning, comparative biology and taxonomic classification.</title>
        <authorList>
            <person name="Goeker M."/>
        </authorList>
    </citation>
    <scope>NUCLEOTIDE SEQUENCE [LARGE SCALE GENOMIC DNA]</scope>
    <source>
        <strain evidence="2 3">DSM 14836</strain>
    </source>
</reference>
<evidence type="ECO:0000259" key="1">
    <source>
        <dbReference type="Pfam" id="PF20594"/>
    </source>
</evidence>
<gene>
    <name evidence="2" type="ORF">EV195_1213</name>
</gene>
<dbReference type="EMBL" id="SLXM01000021">
    <property type="protein sequence ID" value="TCP21307.1"/>
    <property type="molecule type" value="Genomic_DNA"/>
</dbReference>
<proteinExistence type="predicted"/>
<accession>A0A4R2NIQ1</accession>
<dbReference type="Pfam" id="PF20594">
    <property type="entry name" value="DUF6794"/>
    <property type="match status" value="1"/>
</dbReference>
<sequence>MNIRYLSILFLTFSLLSCNGQEKIPKELKTSFEYLDKNWDAKEIEIFKNISENDSTTPRNYHFGIGMHLRNNLLRHNEQSENLTRFFDSIGIHHYDDMSSIILTSYHRHLNKENIELQSQVDKYVEYWKPIIECEKNQKIKAVEIYNKFKVGDSIKVRMPVSENNSVVDYPCGNGTLEWEFDESKDLSISGIITDKYNINSETNVFFKVKVLSKNHPETEIMMEEVNVGDEFNFGLSTTWKIE</sequence>
<evidence type="ECO:0000313" key="2">
    <source>
        <dbReference type="EMBL" id="TCP21307.1"/>
    </source>
</evidence>
<keyword evidence="3" id="KW-1185">Reference proteome</keyword>
<feature type="domain" description="DUF6794" evidence="1">
    <location>
        <begin position="24"/>
        <end position="110"/>
    </location>
</feature>